<evidence type="ECO:0000313" key="2">
    <source>
        <dbReference type="EMBL" id="EGG44970.1"/>
    </source>
</evidence>
<gene>
    <name evidence="2" type="ORF">SGM_5022</name>
</gene>
<proteinExistence type="predicted"/>
<keyword evidence="3" id="KW-1185">Reference proteome</keyword>
<organism evidence="2 3">
    <name type="scientific">Streptomyces griseoaurantiacus M045</name>
    <dbReference type="NCBI Taxonomy" id="996637"/>
    <lineage>
        <taxon>Bacteria</taxon>
        <taxon>Bacillati</taxon>
        <taxon>Actinomycetota</taxon>
        <taxon>Actinomycetes</taxon>
        <taxon>Kitasatosporales</taxon>
        <taxon>Streptomycetaceae</taxon>
        <taxon>Streptomyces</taxon>
        <taxon>Streptomyces aurantiacus group</taxon>
    </lineage>
</organism>
<dbReference type="EMBL" id="AEYX01000042">
    <property type="protein sequence ID" value="EGG44970.1"/>
    <property type="molecule type" value="Genomic_DNA"/>
</dbReference>
<dbReference type="Proteomes" id="UP000003022">
    <property type="component" value="Unassembled WGS sequence"/>
</dbReference>
<sequence>MSVSSYCPVNPCRLPSVLRTPPPSARGWSLAPTPKGFLGGRAQGRQP</sequence>
<dbReference type="AlphaFoldDB" id="F3NPF8"/>
<dbReference type="STRING" id="996637.SGM_5022"/>
<feature type="region of interest" description="Disordered" evidence="1">
    <location>
        <begin position="1"/>
        <end position="47"/>
    </location>
</feature>
<reference evidence="2 3" key="1">
    <citation type="journal article" date="2011" name="J. Bacteriol.">
        <title>Draft genome sequence of the marine bacterium Streptomyces griseoaurantiacus M045, which produces novel manumycin-type antibiotics with a pABA core component.</title>
        <authorList>
            <person name="Li F."/>
            <person name="Jiang P."/>
            <person name="Zheng H."/>
            <person name="Wang S."/>
            <person name="Zhao G."/>
            <person name="Qin S."/>
            <person name="Liu Z."/>
        </authorList>
    </citation>
    <scope>NUCLEOTIDE SEQUENCE [LARGE SCALE GENOMIC DNA]</scope>
    <source>
        <strain evidence="2 3">M045</strain>
    </source>
</reference>
<feature type="compositionally biased region" description="Gly residues" evidence="1">
    <location>
        <begin position="37"/>
        <end position="47"/>
    </location>
</feature>
<evidence type="ECO:0000256" key="1">
    <source>
        <dbReference type="SAM" id="MobiDB-lite"/>
    </source>
</evidence>
<accession>F3NPF8</accession>
<evidence type="ECO:0000313" key="3">
    <source>
        <dbReference type="Proteomes" id="UP000003022"/>
    </source>
</evidence>
<name>F3NPF8_9ACTN</name>
<comment type="caution">
    <text evidence="2">The sequence shown here is derived from an EMBL/GenBank/DDBJ whole genome shotgun (WGS) entry which is preliminary data.</text>
</comment>
<protein>
    <submittedName>
        <fullName evidence="2">Uncharacterized protein</fullName>
    </submittedName>
</protein>